<dbReference type="InterPro" id="IPR017853">
    <property type="entry name" value="GH"/>
</dbReference>
<name>A0A163T659_9CELL</name>
<evidence type="ECO:0000256" key="1">
    <source>
        <dbReference type="ARBA" id="ARBA00001412"/>
    </source>
</evidence>
<evidence type="ECO:0000256" key="2">
    <source>
        <dbReference type="ARBA" id="ARBA00005940"/>
    </source>
</evidence>
<accession>A0A163T659</accession>
<keyword evidence="5 9" id="KW-0326">Glycosidase</keyword>
<dbReference type="InterPro" id="IPR003476">
    <property type="entry name" value="Glyco_hydro_42"/>
</dbReference>
<dbReference type="Gene3D" id="3.20.20.80">
    <property type="entry name" value="Glycosidases"/>
    <property type="match status" value="1"/>
</dbReference>
<evidence type="ECO:0000313" key="10">
    <source>
        <dbReference type="Proteomes" id="UP000076447"/>
    </source>
</evidence>
<dbReference type="GO" id="GO:0009341">
    <property type="term" value="C:beta-galactosidase complex"/>
    <property type="evidence" value="ECO:0007669"/>
    <property type="project" value="InterPro"/>
</dbReference>
<evidence type="ECO:0000256" key="4">
    <source>
        <dbReference type="ARBA" id="ARBA00022801"/>
    </source>
</evidence>
<gene>
    <name evidence="9" type="primary">bgaB_1</name>
    <name evidence="9" type="ORF">OJAG_01410</name>
</gene>
<feature type="domain" description="Beta-galactosidase trimerisation" evidence="8">
    <location>
        <begin position="418"/>
        <end position="547"/>
    </location>
</feature>
<feature type="compositionally biased region" description="Pro residues" evidence="6">
    <location>
        <begin position="587"/>
        <end position="597"/>
    </location>
</feature>
<dbReference type="CDD" id="cd03143">
    <property type="entry name" value="A4_beta-galactosidase_middle_domain"/>
    <property type="match status" value="1"/>
</dbReference>
<feature type="domain" description="Beta-galactosidase trimerisation" evidence="8">
    <location>
        <begin position="605"/>
        <end position="672"/>
    </location>
</feature>
<dbReference type="SUPFAM" id="SSF51445">
    <property type="entry name" value="(Trans)glycosidases"/>
    <property type="match status" value="1"/>
</dbReference>
<dbReference type="OrthoDB" id="9800974at2"/>
<proteinExistence type="inferred from homology"/>
<dbReference type="AlphaFoldDB" id="A0A163T659"/>
<evidence type="ECO:0000313" key="9">
    <source>
        <dbReference type="EMBL" id="KZM37150.1"/>
    </source>
</evidence>
<dbReference type="EMBL" id="LRIE01000025">
    <property type="protein sequence ID" value="KZM37150.1"/>
    <property type="molecule type" value="Genomic_DNA"/>
</dbReference>
<dbReference type="InterPro" id="IPR029062">
    <property type="entry name" value="Class_I_gatase-like"/>
</dbReference>
<dbReference type="Proteomes" id="UP000076447">
    <property type="component" value="Unassembled WGS sequence"/>
</dbReference>
<dbReference type="PATRIC" id="fig|43678.3.peg.152"/>
<dbReference type="InterPro" id="IPR013529">
    <property type="entry name" value="Glyco_hydro_42_N"/>
</dbReference>
<dbReference type="SUPFAM" id="SSF52317">
    <property type="entry name" value="Class I glutamine amidotransferase-like"/>
    <property type="match status" value="2"/>
</dbReference>
<evidence type="ECO:0000259" key="7">
    <source>
        <dbReference type="Pfam" id="PF02449"/>
    </source>
</evidence>
<reference evidence="9 10" key="1">
    <citation type="submission" date="2016-01" db="EMBL/GenBank/DDBJ databases">
        <title>Genome sequence of Oerskovia enterophila VJag, an agar and cellulose degrading bacterium.</title>
        <authorList>
            <person name="Poehlein A."/>
            <person name="Jag V."/>
            <person name="Bengelsdorf F."/>
            <person name="Duerre P."/>
            <person name="Daniel R."/>
        </authorList>
    </citation>
    <scope>NUCLEOTIDE SEQUENCE [LARGE SCALE GENOMIC DNA]</scope>
    <source>
        <strain evidence="9 10">VJag</strain>
    </source>
</reference>
<comment type="catalytic activity">
    <reaction evidence="1">
        <text>Hydrolysis of terminal non-reducing beta-D-galactose residues in beta-D-galactosides.</text>
        <dbReference type="EC" id="3.2.1.23"/>
    </reaction>
</comment>
<feature type="region of interest" description="Disordered" evidence="6">
    <location>
        <begin position="552"/>
        <end position="600"/>
    </location>
</feature>
<comment type="similarity">
    <text evidence="2">Belongs to the glycosyl hydrolase 42 family.</text>
</comment>
<keyword evidence="4 9" id="KW-0378">Hydrolase</keyword>
<sequence length="756" mass="81810">MTLLTPDRTGGRPSPSPHQGTDPAPGLSPSTTELGVLFGGDYNPEQWDPAVWREDARLMQLAGVNLVTVGVFSWSRYEPQPGVRDFAWMDEVLDLLHAHGIAVDLATPTASPPPWLGHLHPDTLPVDADGVRLGWGSRNQFSPASRVYRDHALAITRDVVERYATHPAVRMWHVGNELGQVCHGEESAAAFREWLRERYGSLAVLNEAWGTAVWSQHYGQWEEITPPRRAPYHLNPTQVLDFRRYSSDALRSLFREQRDVIRGIDPVRPVTTNFMGFFPLVDYWSWADDLDVVADDAYPDPADPHAPSTSALTHDLMRSLGRGRPWVLMEQAAGAVSWRPHNLTKSPGRSRLESLQAVARGADAVCFFQWRAATKGPERFHSAMLPHAGPETRAHQGVRRLGADLARLRAVVGTRVVARVAILFDWPSWWASQSEALPTDRLDALAQLRSWYRPLWEDGVAVDVARPGQDLSGYDVVLAPQLYLLAERAAEELRAHVARGGTLVLGPFGGVADESAHVRTGRFPALLRDVVGLSGEEWVPLPDDGAEVAWSAGSTAARPGGRPGEPSGTPGATSSRPSVSEPEPEPEPAPAPVPAPVPAAGTGSFRAEVLGELVRSEGAEVLASFRGGHLDGGPAITRHGLPGGGAAWYVATVPPQDVLAHVLRRALAEAGVEGVAPAVRLPGVEVVRRGDALFVLNHGRDTVRVRVEDLFPRGSSSVSPSHPRAEVVDLLTGLPPAAGEVVLAADDVVVLIERNS</sequence>
<dbReference type="Gene3D" id="3.40.50.880">
    <property type="match status" value="1"/>
</dbReference>
<feature type="region of interest" description="Disordered" evidence="6">
    <location>
        <begin position="1"/>
        <end position="35"/>
    </location>
</feature>
<evidence type="ECO:0000256" key="3">
    <source>
        <dbReference type="ARBA" id="ARBA00012756"/>
    </source>
</evidence>
<organism evidence="9 10">
    <name type="scientific">Oerskovia enterophila</name>
    <dbReference type="NCBI Taxonomy" id="43678"/>
    <lineage>
        <taxon>Bacteria</taxon>
        <taxon>Bacillati</taxon>
        <taxon>Actinomycetota</taxon>
        <taxon>Actinomycetes</taxon>
        <taxon>Micrococcales</taxon>
        <taxon>Cellulomonadaceae</taxon>
        <taxon>Oerskovia</taxon>
    </lineage>
</organism>
<evidence type="ECO:0000256" key="6">
    <source>
        <dbReference type="SAM" id="MobiDB-lite"/>
    </source>
</evidence>
<dbReference type="GO" id="GO:0004565">
    <property type="term" value="F:beta-galactosidase activity"/>
    <property type="evidence" value="ECO:0007669"/>
    <property type="project" value="UniProtKB-EC"/>
</dbReference>
<dbReference type="Pfam" id="PF08532">
    <property type="entry name" value="Glyco_hydro_42M"/>
    <property type="match status" value="2"/>
</dbReference>
<evidence type="ECO:0000256" key="5">
    <source>
        <dbReference type="ARBA" id="ARBA00023295"/>
    </source>
</evidence>
<dbReference type="EC" id="3.2.1.23" evidence="3"/>
<dbReference type="GO" id="GO:0005975">
    <property type="term" value="P:carbohydrate metabolic process"/>
    <property type="evidence" value="ECO:0007669"/>
    <property type="project" value="InterPro"/>
</dbReference>
<dbReference type="PANTHER" id="PTHR36447:SF1">
    <property type="entry name" value="BETA-GALACTOSIDASE GANA"/>
    <property type="match status" value="1"/>
</dbReference>
<dbReference type="RefSeq" id="WP_082848598.1">
    <property type="nucleotide sequence ID" value="NZ_LRIE01000025.1"/>
</dbReference>
<dbReference type="Pfam" id="PF02449">
    <property type="entry name" value="Glyco_hydro_42"/>
    <property type="match status" value="1"/>
</dbReference>
<protein>
    <recommendedName>
        <fullName evidence="3">beta-galactosidase</fullName>
        <ecNumber evidence="3">3.2.1.23</ecNumber>
    </recommendedName>
</protein>
<comment type="caution">
    <text evidence="9">The sequence shown here is derived from an EMBL/GenBank/DDBJ whole genome shotgun (WGS) entry which is preliminary data.</text>
</comment>
<evidence type="ECO:0000259" key="8">
    <source>
        <dbReference type="Pfam" id="PF08532"/>
    </source>
</evidence>
<dbReference type="STRING" id="43678.OJAG_01410"/>
<feature type="domain" description="Glycoside hydrolase family 42 N-terminal" evidence="7">
    <location>
        <begin position="41"/>
        <end position="407"/>
    </location>
</feature>
<dbReference type="PANTHER" id="PTHR36447">
    <property type="entry name" value="BETA-GALACTOSIDASE GANA"/>
    <property type="match status" value="1"/>
</dbReference>
<dbReference type="InterPro" id="IPR013738">
    <property type="entry name" value="Beta_galactosidase_Trimer"/>
</dbReference>